<proteinExistence type="predicted"/>
<gene>
    <name evidence="5" type="ORF">N7376_23765</name>
</gene>
<dbReference type="InterPro" id="IPR054613">
    <property type="entry name" value="Peptidase_S78_dom"/>
</dbReference>
<sequence length="216" mass="23354">MQLETKFASLEAEAVSDEGVISGYASRFNIIDQGGDIVLPGAYQDSLTKRHPLMLWSHYTDTPIGKWTDIKEDENGLRVTGQLALSTVKGRETFDLLKMGAISGLSIGYRTIKADRKGNARELKQVELFEVSVVPFPMQIEAGVDAVKSVNDVIQATKSGDFVPLKRAVEDALRDAGFPAWLAKAQAALAPQALGDGQRDASASETAKAISRAFKL</sequence>
<evidence type="ECO:0000256" key="2">
    <source>
        <dbReference type="ARBA" id="ARBA00022670"/>
    </source>
</evidence>
<protein>
    <submittedName>
        <fullName evidence="5">HK97 family phage prohead protease</fullName>
    </submittedName>
</protein>
<dbReference type="AlphaFoldDB" id="A0AA42H1L3"/>
<keyword evidence="3" id="KW-0378">Hydrolase</keyword>
<dbReference type="Pfam" id="PF04586">
    <property type="entry name" value="Peptidase_S78"/>
    <property type="match status" value="1"/>
</dbReference>
<dbReference type="GO" id="GO:0006508">
    <property type="term" value="P:proteolysis"/>
    <property type="evidence" value="ECO:0007669"/>
    <property type="project" value="UniProtKB-KW"/>
</dbReference>
<evidence type="ECO:0000313" key="5">
    <source>
        <dbReference type="EMBL" id="MDH0126991.1"/>
    </source>
</evidence>
<evidence type="ECO:0000256" key="1">
    <source>
        <dbReference type="ARBA" id="ARBA00022612"/>
    </source>
</evidence>
<dbReference type="EMBL" id="JAODYY010000021">
    <property type="protein sequence ID" value="MDH0126991.1"/>
    <property type="molecule type" value="Genomic_DNA"/>
</dbReference>
<keyword evidence="2 5" id="KW-0645">Protease</keyword>
<reference evidence="5" key="1">
    <citation type="submission" date="2022-09" db="EMBL/GenBank/DDBJ databases">
        <title>Intensive care unit water sources are persistently colonized with multi-drug resistant bacteria and are the site of extensive horizontal gene transfer of antibiotic resistance genes.</title>
        <authorList>
            <person name="Diorio-Toth L."/>
        </authorList>
    </citation>
    <scope>NUCLEOTIDE SEQUENCE</scope>
    <source>
        <strain evidence="5">GD04153</strain>
    </source>
</reference>
<evidence type="ECO:0000313" key="6">
    <source>
        <dbReference type="Proteomes" id="UP001158087"/>
    </source>
</evidence>
<name>A0AA42H1L3_9HYPH</name>
<evidence type="ECO:0000259" key="4">
    <source>
        <dbReference type="Pfam" id="PF04586"/>
    </source>
</evidence>
<feature type="domain" description="Prohead serine protease" evidence="4">
    <location>
        <begin position="14"/>
        <end position="148"/>
    </location>
</feature>
<keyword evidence="1" id="KW-1188">Viral release from host cell</keyword>
<accession>A0AA42H1L3</accession>
<organism evidence="5 6">
    <name type="scientific">Brucella intermedia GD04153</name>
    <dbReference type="NCBI Taxonomy" id="2975438"/>
    <lineage>
        <taxon>Bacteria</taxon>
        <taxon>Pseudomonadati</taxon>
        <taxon>Pseudomonadota</taxon>
        <taxon>Alphaproteobacteria</taxon>
        <taxon>Hyphomicrobiales</taxon>
        <taxon>Brucellaceae</taxon>
        <taxon>Brucella/Ochrobactrum group</taxon>
        <taxon>Brucella</taxon>
    </lineage>
</organism>
<dbReference type="SUPFAM" id="SSF50789">
    <property type="entry name" value="Herpes virus serine proteinase, assemblin"/>
    <property type="match status" value="1"/>
</dbReference>
<comment type="caution">
    <text evidence="5">The sequence shown here is derived from an EMBL/GenBank/DDBJ whole genome shotgun (WGS) entry which is preliminary data.</text>
</comment>
<evidence type="ECO:0000256" key="3">
    <source>
        <dbReference type="ARBA" id="ARBA00022801"/>
    </source>
</evidence>
<dbReference type="InterPro" id="IPR006433">
    <property type="entry name" value="Prohead_protease"/>
</dbReference>
<dbReference type="NCBIfam" id="TIGR01543">
    <property type="entry name" value="proheadase_HK97"/>
    <property type="match status" value="1"/>
</dbReference>
<dbReference type="Proteomes" id="UP001158087">
    <property type="component" value="Unassembled WGS sequence"/>
</dbReference>
<dbReference type="GO" id="GO:0008233">
    <property type="term" value="F:peptidase activity"/>
    <property type="evidence" value="ECO:0007669"/>
    <property type="project" value="UniProtKB-KW"/>
</dbReference>